<dbReference type="Gene3D" id="3.20.20.70">
    <property type="entry name" value="Aldolase class I"/>
    <property type="match status" value="1"/>
</dbReference>
<dbReference type="InterPro" id="IPR013785">
    <property type="entry name" value="Aldolase_TIM"/>
</dbReference>
<dbReference type="GO" id="GO:0016051">
    <property type="term" value="P:carbohydrate biosynthetic process"/>
    <property type="evidence" value="ECO:0007669"/>
    <property type="project" value="InterPro"/>
</dbReference>
<dbReference type="AlphaFoldDB" id="A0A382QKF6"/>
<feature type="non-terminal residue" evidence="2">
    <location>
        <position position="154"/>
    </location>
</feature>
<feature type="domain" description="PseI/NeuA/B-like" evidence="1">
    <location>
        <begin position="26"/>
        <end position="154"/>
    </location>
</feature>
<dbReference type="Pfam" id="PF03102">
    <property type="entry name" value="NeuB"/>
    <property type="match status" value="1"/>
</dbReference>
<evidence type="ECO:0000259" key="1">
    <source>
        <dbReference type="Pfam" id="PF03102"/>
    </source>
</evidence>
<dbReference type="EMBL" id="UINC01115176">
    <property type="protein sequence ID" value="SVC86009.1"/>
    <property type="molecule type" value="Genomic_DNA"/>
</dbReference>
<dbReference type="InterPro" id="IPR013132">
    <property type="entry name" value="PseI/NeuA/B-like_N"/>
</dbReference>
<dbReference type="SUPFAM" id="SSF51569">
    <property type="entry name" value="Aldolase"/>
    <property type="match status" value="1"/>
</dbReference>
<organism evidence="2">
    <name type="scientific">marine metagenome</name>
    <dbReference type="NCBI Taxonomy" id="408172"/>
    <lineage>
        <taxon>unclassified sequences</taxon>
        <taxon>metagenomes</taxon>
        <taxon>ecological metagenomes</taxon>
    </lineage>
</organism>
<evidence type="ECO:0000313" key="2">
    <source>
        <dbReference type="EMBL" id="SVC86009.1"/>
    </source>
</evidence>
<feature type="non-terminal residue" evidence="2">
    <location>
        <position position="1"/>
    </location>
</feature>
<reference evidence="2" key="1">
    <citation type="submission" date="2018-05" db="EMBL/GenBank/DDBJ databases">
        <authorList>
            <person name="Lanie J.A."/>
            <person name="Ng W.-L."/>
            <person name="Kazmierczak K.M."/>
            <person name="Andrzejewski T.M."/>
            <person name="Davidsen T.M."/>
            <person name="Wayne K.J."/>
            <person name="Tettelin H."/>
            <person name="Glass J.I."/>
            <person name="Rusch D."/>
            <person name="Podicherti R."/>
            <person name="Tsui H.-C.T."/>
            <person name="Winkler M.E."/>
        </authorList>
    </citation>
    <scope>NUCLEOTIDE SEQUENCE</scope>
</reference>
<sequence>VRSEKVHIIAEAGVNHNGDSELAFKLIEAAAKAGADSIKFQTFKAESLVGRDAPKAPYQIKQTGGQETQWEMLKKLKLGENLHKKLMAHSGDCGIDFLSTPFDLKSLEFLMQELGLPRIKLPSGEITNAPLLLKAAWERKPIILSTGMSTLREI</sequence>
<dbReference type="PANTHER" id="PTHR42966">
    <property type="entry name" value="N-ACETYLNEURAMINATE SYNTHASE"/>
    <property type="match status" value="1"/>
</dbReference>
<dbReference type="GO" id="GO:0047444">
    <property type="term" value="F:N-acylneuraminate-9-phosphate synthase activity"/>
    <property type="evidence" value="ECO:0007669"/>
    <property type="project" value="TreeGrafter"/>
</dbReference>
<accession>A0A382QKF6</accession>
<dbReference type="PANTHER" id="PTHR42966:SF1">
    <property type="entry name" value="SIALIC ACID SYNTHASE"/>
    <property type="match status" value="1"/>
</dbReference>
<protein>
    <recommendedName>
        <fullName evidence="1">PseI/NeuA/B-like domain-containing protein</fullName>
    </recommendedName>
</protein>
<dbReference type="InterPro" id="IPR051690">
    <property type="entry name" value="PseI-like"/>
</dbReference>
<gene>
    <name evidence="2" type="ORF">METZ01_LOCUS338863</name>
</gene>
<name>A0A382QKF6_9ZZZZ</name>
<proteinExistence type="predicted"/>